<evidence type="ECO:0000313" key="2">
    <source>
        <dbReference type="Proteomes" id="UP001145114"/>
    </source>
</evidence>
<feature type="non-terminal residue" evidence="1">
    <location>
        <position position="232"/>
    </location>
</feature>
<proteinExistence type="predicted"/>
<name>A0ACC1HJK5_9FUNG</name>
<gene>
    <name evidence="1" type="ORF">EV182_007555</name>
</gene>
<reference evidence="1" key="1">
    <citation type="submission" date="2022-06" db="EMBL/GenBank/DDBJ databases">
        <title>Phylogenomic reconstructions and comparative analyses of Kickxellomycotina fungi.</title>
        <authorList>
            <person name="Reynolds N.K."/>
            <person name="Stajich J.E."/>
            <person name="Barry K."/>
            <person name="Grigoriev I.V."/>
            <person name="Crous P."/>
            <person name="Smith M.E."/>
        </authorList>
    </citation>
    <scope>NUCLEOTIDE SEQUENCE</scope>
    <source>
        <strain evidence="1">RSA 2271</strain>
    </source>
</reference>
<organism evidence="1 2">
    <name type="scientific">Spiromyces aspiralis</name>
    <dbReference type="NCBI Taxonomy" id="68401"/>
    <lineage>
        <taxon>Eukaryota</taxon>
        <taxon>Fungi</taxon>
        <taxon>Fungi incertae sedis</taxon>
        <taxon>Zoopagomycota</taxon>
        <taxon>Kickxellomycotina</taxon>
        <taxon>Kickxellomycetes</taxon>
        <taxon>Kickxellales</taxon>
        <taxon>Kickxellaceae</taxon>
        <taxon>Spiromyces</taxon>
    </lineage>
</organism>
<accession>A0ACC1HJK5</accession>
<keyword evidence="2" id="KW-1185">Reference proteome</keyword>
<dbReference type="EMBL" id="JAMZIH010003539">
    <property type="protein sequence ID" value="KAJ1676760.1"/>
    <property type="molecule type" value="Genomic_DNA"/>
</dbReference>
<evidence type="ECO:0000313" key="1">
    <source>
        <dbReference type="EMBL" id="KAJ1676760.1"/>
    </source>
</evidence>
<dbReference type="Proteomes" id="UP001145114">
    <property type="component" value="Unassembled WGS sequence"/>
</dbReference>
<sequence>MLSLVLAATGLLYWLLLLPHPEIRHIPPVPLFWYLFYFLTGSTREQIHRKLIRPTIEKHGPVFRLWRFGRWMVLSASPEDARKILLDPGMFQKHENHLDERLLVARFVGHNLLFKNGQQWRRDRQIVNPAFNRSWPTKLFESVALSAVSAIEREGDGRPIDVLQLMSRVTLDALGKAVFDFDFNAVKDPAANKYLQAYTRIFDAIKSPLRFLFPSIELLVLIPNAERFRDVE</sequence>
<protein>
    <submittedName>
        <fullName evidence="1">Uncharacterized protein</fullName>
    </submittedName>
</protein>
<comment type="caution">
    <text evidence="1">The sequence shown here is derived from an EMBL/GenBank/DDBJ whole genome shotgun (WGS) entry which is preliminary data.</text>
</comment>